<reference evidence="1" key="1">
    <citation type="submission" date="2020-07" db="EMBL/GenBank/DDBJ databases">
        <title>Huge and variable diversity of episymbiotic CPR bacteria and DPANN archaea in groundwater ecosystems.</title>
        <authorList>
            <person name="He C.Y."/>
            <person name="Keren R."/>
            <person name="Whittaker M."/>
            <person name="Farag I.F."/>
            <person name="Doudna J."/>
            <person name="Cate J.H.D."/>
            <person name="Banfield J.F."/>
        </authorList>
    </citation>
    <scope>NUCLEOTIDE SEQUENCE</scope>
    <source>
        <strain evidence="1">NC_groundwater_1813_Pr3_B-0.1um_71_17</strain>
    </source>
</reference>
<evidence type="ECO:0000313" key="2">
    <source>
        <dbReference type="Proteomes" id="UP000696931"/>
    </source>
</evidence>
<accession>A0A933SDF5</accession>
<dbReference type="EMBL" id="JACRIW010000097">
    <property type="protein sequence ID" value="MBI5170522.1"/>
    <property type="molecule type" value="Genomic_DNA"/>
</dbReference>
<organism evidence="1 2">
    <name type="scientific">Eiseniibacteriota bacterium</name>
    <dbReference type="NCBI Taxonomy" id="2212470"/>
    <lineage>
        <taxon>Bacteria</taxon>
        <taxon>Candidatus Eiseniibacteriota</taxon>
    </lineage>
</organism>
<dbReference type="AlphaFoldDB" id="A0A933SDF5"/>
<proteinExistence type="predicted"/>
<evidence type="ECO:0000313" key="1">
    <source>
        <dbReference type="EMBL" id="MBI5170522.1"/>
    </source>
</evidence>
<gene>
    <name evidence="1" type="ORF">HZA61_13625</name>
</gene>
<protein>
    <submittedName>
        <fullName evidence="1">Uncharacterized protein</fullName>
    </submittedName>
</protein>
<comment type="caution">
    <text evidence="1">The sequence shown here is derived from an EMBL/GenBank/DDBJ whole genome shotgun (WGS) entry which is preliminary data.</text>
</comment>
<name>A0A933SDF5_UNCEI</name>
<dbReference type="Proteomes" id="UP000696931">
    <property type="component" value="Unassembled WGS sequence"/>
</dbReference>
<sequence>MPMEQLRGRLWYRACGLSNVWLADLEYRTCPLCGCLDYTVPEVRSLFRKLVEAVIFKTTMLCGEEVCFLRDQLALPVHDFARLLCLSLDGVQALEDGTRRITPLEDRVLRVVAAQQCLRWRFPLDRVNAVDLTRADATRVLLKLSGRKWRMVSM</sequence>